<dbReference type="Proteomes" id="UP000008311">
    <property type="component" value="Unassembled WGS sequence"/>
</dbReference>
<dbReference type="EMBL" id="EQ974020">
    <property type="protein sequence ID" value="EEF35473.1"/>
    <property type="molecule type" value="Genomic_DNA"/>
</dbReference>
<reference evidence="2" key="1">
    <citation type="journal article" date="2010" name="Nat. Biotechnol.">
        <title>Draft genome sequence of the oilseed species Ricinus communis.</title>
        <authorList>
            <person name="Chan A.P."/>
            <person name="Crabtree J."/>
            <person name="Zhao Q."/>
            <person name="Lorenzi H."/>
            <person name="Orvis J."/>
            <person name="Puiu D."/>
            <person name="Melake-Berhan A."/>
            <person name="Jones K.M."/>
            <person name="Redman J."/>
            <person name="Chen G."/>
            <person name="Cahoon E.B."/>
            <person name="Gedil M."/>
            <person name="Stanke M."/>
            <person name="Haas B.J."/>
            <person name="Wortman J.R."/>
            <person name="Fraser-Liggett C.M."/>
            <person name="Ravel J."/>
            <person name="Rabinowicz P.D."/>
        </authorList>
    </citation>
    <scope>NUCLEOTIDE SEQUENCE [LARGE SCALE GENOMIC DNA]</scope>
    <source>
        <strain evidence="2">cv. Hale</strain>
    </source>
</reference>
<evidence type="ECO:0000313" key="2">
    <source>
        <dbReference type="Proteomes" id="UP000008311"/>
    </source>
</evidence>
<accession>B9SLQ1</accession>
<name>B9SLQ1_RICCO</name>
<dbReference type="InterPro" id="IPR029063">
    <property type="entry name" value="SAM-dependent_MTases_sf"/>
</dbReference>
<gene>
    <name evidence="1" type="ORF">RCOM_0502550</name>
</gene>
<organism evidence="1 2">
    <name type="scientific">Ricinus communis</name>
    <name type="common">Castor bean</name>
    <dbReference type="NCBI Taxonomy" id="3988"/>
    <lineage>
        <taxon>Eukaryota</taxon>
        <taxon>Viridiplantae</taxon>
        <taxon>Streptophyta</taxon>
        <taxon>Embryophyta</taxon>
        <taxon>Tracheophyta</taxon>
        <taxon>Spermatophyta</taxon>
        <taxon>Magnoliopsida</taxon>
        <taxon>eudicotyledons</taxon>
        <taxon>Gunneridae</taxon>
        <taxon>Pentapetalae</taxon>
        <taxon>rosids</taxon>
        <taxon>fabids</taxon>
        <taxon>Malpighiales</taxon>
        <taxon>Euphorbiaceae</taxon>
        <taxon>Acalyphoideae</taxon>
        <taxon>Acalypheae</taxon>
        <taxon>Ricinus</taxon>
    </lineage>
</organism>
<evidence type="ECO:0000313" key="1">
    <source>
        <dbReference type="EMBL" id="EEF35473.1"/>
    </source>
</evidence>
<dbReference type="STRING" id="3988.B9SLQ1"/>
<proteinExistence type="predicted"/>
<keyword evidence="2" id="KW-1185">Reference proteome</keyword>
<dbReference type="Gene3D" id="3.40.50.150">
    <property type="entry name" value="Vaccinia Virus protein VP39"/>
    <property type="match status" value="1"/>
</dbReference>
<protein>
    <submittedName>
        <fullName evidence="1">Uncharacterized protein</fullName>
    </submittedName>
</protein>
<sequence>MWRGIHERLYLYESDVEKFTLKKSNLYDMVFIDSYDGDDIFSRKLWDADSSFLNALKSRLHTREQHCCGETSDYEAFSPHPSVS</sequence>
<dbReference type="InParanoid" id="B9SLQ1"/>
<dbReference type="AlphaFoldDB" id="B9SLQ1"/>